<comment type="caution">
    <text evidence="2">The sequence shown here is derived from an EMBL/GenBank/DDBJ whole genome shotgun (WGS) entry which is preliminary data.</text>
</comment>
<dbReference type="Proteomes" id="UP001285263">
    <property type="component" value="Unassembled WGS sequence"/>
</dbReference>
<evidence type="ECO:0000313" key="3">
    <source>
        <dbReference type="Proteomes" id="UP001285263"/>
    </source>
</evidence>
<evidence type="ECO:0000256" key="1">
    <source>
        <dbReference type="SAM" id="Phobius"/>
    </source>
</evidence>
<keyword evidence="3" id="KW-1185">Reference proteome</keyword>
<dbReference type="RefSeq" id="WP_320424487.1">
    <property type="nucleotide sequence ID" value="NZ_JAXCLA010000006.1"/>
</dbReference>
<keyword evidence="1" id="KW-0812">Transmembrane</keyword>
<dbReference type="EMBL" id="JAXCLA010000006">
    <property type="protein sequence ID" value="MDY0746548.1"/>
    <property type="molecule type" value="Genomic_DNA"/>
</dbReference>
<accession>A0ABU5DJS4</accession>
<reference evidence="2 3" key="1">
    <citation type="submission" date="2023-11" db="EMBL/GenBank/DDBJ databases">
        <title>Paucibacter sp. nov., isolated from fresh soil in Korea.</title>
        <authorList>
            <person name="Le N.T.T."/>
        </authorList>
    </citation>
    <scope>NUCLEOTIDE SEQUENCE [LARGE SCALE GENOMIC DNA]</scope>
    <source>
        <strain evidence="2 3">R3-3</strain>
    </source>
</reference>
<sequence length="128" mass="13692">MIGDMAAIAVECVRTGRPAIWAPNLGRYVCPQVDAIPEEELDRRSMRRPPISAQFKLIFVTAAVGTALSLLLCVCLTLAAGRDPPSLLTELVRGLFDLAKVGFGAIVGLLGAKRLEADGGDKANHEHR</sequence>
<keyword evidence="1" id="KW-0472">Membrane</keyword>
<organism evidence="2 3">
    <name type="scientific">Roseateles agri</name>
    <dbReference type="NCBI Taxonomy" id="3098619"/>
    <lineage>
        <taxon>Bacteria</taxon>
        <taxon>Pseudomonadati</taxon>
        <taxon>Pseudomonadota</taxon>
        <taxon>Betaproteobacteria</taxon>
        <taxon>Burkholderiales</taxon>
        <taxon>Sphaerotilaceae</taxon>
        <taxon>Roseateles</taxon>
    </lineage>
</organism>
<feature type="transmembrane region" description="Helical" evidence="1">
    <location>
        <begin position="91"/>
        <end position="112"/>
    </location>
</feature>
<proteinExistence type="predicted"/>
<protein>
    <submittedName>
        <fullName evidence="2">Uncharacterized protein</fullName>
    </submittedName>
</protein>
<evidence type="ECO:0000313" key="2">
    <source>
        <dbReference type="EMBL" id="MDY0746548.1"/>
    </source>
</evidence>
<keyword evidence="1" id="KW-1133">Transmembrane helix</keyword>
<name>A0ABU5DJS4_9BURK</name>
<feature type="transmembrane region" description="Helical" evidence="1">
    <location>
        <begin position="57"/>
        <end position="79"/>
    </location>
</feature>
<gene>
    <name evidence="2" type="ORF">SNE35_18690</name>
</gene>